<keyword evidence="1" id="KW-1133">Transmembrane helix</keyword>
<protein>
    <submittedName>
        <fullName evidence="2">Uncharacterized protein</fullName>
    </submittedName>
</protein>
<keyword evidence="1" id="KW-0812">Transmembrane</keyword>
<gene>
    <name evidence="2" type="ORF">DES52_102354</name>
</gene>
<accession>A0A318SGG3</accession>
<sequence length="137" mass="14793">MTLARPEKLPWVTTSLIVNIVLGALGVLMLPFVGALLNFLFGMSASSTDLSADDVAGLNFARVFTGATLWISAFLGLAWLAFEFFALKAVQQGRAWGRTAAIVIFVFALFNFPFGTIVGIFGLIGALDPEVQRYTSR</sequence>
<name>A0A318SGG3_9DEIO</name>
<dbReference type="RefSeq" id="WP_110885502.1">
    <property type="nucleotide sequence ID" value="NZ_QJSX01000002.1"/>
</dbReference>
<feature type="transmembrane region" description="Helical" evidence="1">
    <location>
        <begin position="99"/>
        <end position="127"/>
    </location>
</feature>
<reference evidence="2 3" key="1">
    <citation type="submission" date="2018-06" db="EMBL/GenBank/DDBJ databases">
        <title>Genomic Encyclopedia of Type Strains, Phase IV (KMG-IV): sequencing the most valuable type-strain genomes for metagenomic binning, comparative biology and taxonomic classification.</title>
        <authorList>
            <person name="Goeker M."/>
        </authorList>
    </citation>
    <scope>NUCLEOTIDE SEQUENCE [LARGE SCALE GENOMIC DNA]</scope>
    <source>
        <strain evidence="2 3">DSM 18048</strain>
    </source>
</reference>
<dbReference type="AlphaFoldDB" id="A0A318SGG3"/>
<dbReference type="Proteomes" id="UP000248326">
    <property type="component" value="Unassembled WGS sequence"/>
</dbReference>
<evidence type="ECO:0000313" key="3">
    <source>
        <dbReference type="Proteomes" id="UP000248326"/>
    </source>
</evidence>
<keyword evidence="3" id="KW-1185">Reference proteome</keyword>
<feature type="transmembrane region" description="Helical" evidence="1">
    <location>
        <begin position="12"/>
        <end position="41"/>
    </location>
</feature>
<organism evidence="2 3">
    <name type="scientific">Deinococcus yavapaiensis KR-236</name>
    <dbReference type="NCBI Taxonomy" id="694435"/>
    <lineage>
        <taxon>Bacteria</taxon>
        <taxon>Thermotogati</taxon>
        <taxon>Deinococcota</taxon>
        <taxon>Deinococci</taxon>
        <taxon>Deinococcales</taxon>
        <taxon>Deinococcaceae</taxon>
        <taxon>Deinococcus</taxon>
    </lineage>
</organism>
<keyword evidence="1" id="KW-0472">Membrane</keyword>
<proteinExistence type="predicted"/>
<comment type="caution">
    <text evidence="2">The sequence shown here is derived from an EMBL/GenBank/DDBJ whole genome shotgun (WGS) entry which is preliminary data.</text>
</comment>
<evidence type="ECO:0000256" key="1">
    <source>
        <dbReference type="SAM" id="Phobius"/>
    </source>
</evidence>
<feature type="transmembrane region" description="Helical" evidence="1">
    <location>
        <begin position="61"/>
        <end position="87"/>
    </location>
</feature>
<dbReference type="EMBL" id="QJSX01000002">
    <property type="protein sequence ID" value="PYE55986.1"/>
    <property type="molecule type" value="Genomic_DNA"/>
</dbReference>
<dbReference type="OrthoDB" id="69414at2"/>
<evidence type="ECO:0000313" key="2">
    <source>
        <dbReference type="EMBL" id="PYE55986.1"/>
    </source>
</evidence>